<dbReference type="InterPro" id="IPR036444">
    <property type="entry name" value="PLipase_A2_dom_sf"/>
</dbReference>
<evidence type="ECO:0000256" key="5">
    <source>
        <dbReference type="ARBA" id="ARBA00029903"/>
    </source>
</evidence>
<evidence type="ECO:0000256" key="1">
    <source>
        <dbReference type="ARBA" id="ARBA00001913"/>
    </source>
</evidence>
<evidence type="ECO:0000313" key="9">
    <source>
        <dbReference type="Proteomes" id="UP001152888"/>
    </source>
</evidence>
<proteinExistence type="predicted"/>
<feature type="signal peptide" evidence="6">
    <location>
        <begin position="1"/>
        <end position="20"/>
    </location>
</feature>
<keyword evidence="3" id="KW-0442">Lipid degradation</keyword>
<evidence type="ECO:0000256" key="2">
    <source>
        <dbReference type="ARBA" id="ARBA00013278"/>
    </source>
</evidence>
<dbReference type="AlphaFoldDB" id="A0A9P0K8R4"/>
<dbReference type="GO" id="GO:0050482">
    <property type="term" value="P:arachidonate secretion"/>
    <property type="evidence" value="ECO:0007669"/>
    <property type="project" value="InterPro"/>
</dbReference>
<dbReference type="GO" id="GO:0004623">
    <property type="term" value="F:phospholipase A2 activity"/>
    <property type="evidence" value="ECO:0007669"/>
    <property type="project" value="UniProtKB-EC"/>
</dbReference>
<dbReference type="PANTHER" id="PTHR12253">
    <property type="entry name" value="RH14732P"/>
    <property type="match status" value="1"/>
</dbReference>
<keyword evidence="6" id="KW-0732">Signal</keyword>
<evidence type="ECO:0000259" key="7">
    <source>
        <dbReference type="Pfam" id="PF05826"/>
    </source>
</evidence>
<keyword evidence="9" id="KW-1185">Reference proteome</keyword>
<reference evidence="8" key="1">
    <citation type="submission" date="2022-03" db="EMBL/GenBank/DDBJ databases">
        <authorList>
            <person name="Sayadi A."/>
        </authorList>
    </citation>
    <scope>NUCLEOTIDE SEQUENCE</scope>
</reference>
<gene>
    <name evidence="8" type="ORF">ACAOBT_LOCUS7989</name>
</gene>
<dbReference type="Gene3D" id="1.20.90.10">
    <property type="entry name" value="Phospholipase A2 domain"/>
    <property type="match status" value="1"/>
</dbReference>
<evidence type="ECO:0000313" key="8">
    <source>
        <dbReference type="EMBL" id="CAH1968661.1"/>
    </source>
</evidence>
<evidence type="ECO:0000256" key="3">
    <source>
        <dbReference type="ARBA" id="ARBA00022963"/>
    </source>
</evidence>
<feature type="chain" id="PRO_5040349719" description="phospholipase A2" evidence="6">
    <location>
        <begin position="21"/>
        <end position="180"/>
    </location>
</feature>
<comment type="cofactor">
    <cofactor evidence="1">
        <name>Ca(2+)</name>
        <dbReference type="ChEBI" id="CHEBI:29108"/>
    </cofactor>
</comment>
<organism evidence="8 9">
    <name type="scientific">Acanthoscelides obtectus</name>
    <name type="common">Bean weevil</name>
    <name type="synonym">Bruchus obtectus</name>
    <dbReference type="NCBI Taxonomy" id="200917"/>
    <lineage>
        <taxon>Eukaryota</taxon>
        <taxon>Metazoa</taxon>
        <taxon>Ecdysozoa</taxon>
        <taxon>Arthropoda</taxon>
        <taxon>Hexapoda</taxon>
        <taxon>Insecta</taxon>
        <taxon>Pterygota</taxon>
        <taxon>Neoptera</taxon>
        <taxon>Endopterygota</taxon>
        <taxon>Coleoptera</taxon>
        <taxon>Polyphaga</taxon>
        <taxon>Cucujiformia</taxon>
        <taxon>Chrysomeloidea</taxon>
        <taxon>Chrysomelidae</taxon>
        <taxon>Bruchinae</taxon>
        <taxon>Bruchini</taxon>
        <taxon>Acanthoscelides</taxon>
    </lineage>
</organism>
<name>A0A9P0K8R4_ACAOB</name>
<dbReference type="EC" id="3.1.1.4" evidence="2"/>
<dbReference type="InterPro" id="IPR016090">
    <property type="entry name" value="PLA2-like_dom"/>
</dbReference>
<dbReference type="GO" id="GO:0016042">
    <property type="term" value="P:lipid catabolic process"/>
    <property type="evidence" value="ECO:0007669"/>
    <property type="project" value="UniProtKB-KW"/>
</dbReference>
<keyword evidence="4" id="KW-0443">Lipid metabolism</keyword>
<feature type="domain" description="Phospholipase A2-like central" evidence="7">
    <location>
        <begin position="93"/>
        <end position="153"/>
    </location>
</feature>
<dbReference type="OrthoDB" id="8187220at2759"/>
<dbReference type="Proteomes" id="UP001152888">
    <property type="component" value="Unassembled WGS sequence"/>
</dbReference>
<dbReference type="SUPFAM" id="SSF48619">
    <property type="entry name" value="Phospholipase A2, PLA2"/>
    <property type="match status" value="1"/>
</dbReference>
<accession>A0A9P0K8R4</accession>
<protein>
    <recommendedName>
        <fullName evidence="2">phospholipase A2</fullName>
        <ecNumber evidence="2">3.1.1.4</ecNumber>
    </recommendedName>
    <alternativeName>
        <fullName evidence="5">Phosphatidylcholine 2-acylhydrolase</fullName>
    </alternativeName>
</protein>
<sequence>MKCLIVLVLCHALFNNDVLGSTVYIADYGMSRMIELTTRPPYCVVQRDRGKIRNMLLMSDPRRMRQMTDEAIDKLEKVCKSGTIQSPHQGGFIYPGTKWCGPGTIATNYSDLGIHEKEDICCRDHDNCPIFLAAGECRQGICNHSPFTRIILRMNNTILEKNFYSRLDNIKMNNIFQVTL</sequence>
<evidence type="ECO:0000256" key="4">
    <source>
        <dbReference type="ARBA" id="ARBA00023098"/>
    </source>
</evidence>
<evidence type="ECO:0000256" key="6">
    <source>
        <dbReference type="SAM" id="SignalP"/>
    </source>
</evidence>
<dbReference type="EMBL" id="CAKOFQ010006755">
    <property type="protein sequence ID" value="CAH1968661.1"/>
    <property type="molecule type" value="Genomic_DNA"/>
</dbReference>
<dbReference type="Pfam" id="PF05826">
    <property type="entry name" value="Phospholip_A2_2"/>
    <property type="match status" value="1"/>
</dbReference>
<comment type="caution">
    <text evidence="8">The sequence shown here is derived from an EMBL/GenBank/DDBJ whole genome shotgun (WGS) entry which is preliminary data.</text>
</comment>
<dbReference type="GO" id="GO:0006644">
    <property type="term" value="P:phospholipid metabolic process"/>
    <property type="evidence" value="ECO:0007669"/>
    <property type="project" value="InterPro"/>
</dbReference>